<dbReference type="InterPro" id="IPR011004">
    <property type="entry name" value="Trimer_LpxA-like_sf"/>
</dbReference>
<name>A0A250IPW5_9BACT</name>
<dbReference type="SUPFAM" id="SSF51161">
    <property type="entry name" value="Trimeric LpxA-like enzymes"/>
    <property type="match status" value="1"/>
</dbReference>
<dbReference type="Proteomes" id="UP000217289">
    <property type="component" value="Chromosome"/>
</dbReference>
<dbReference type="AlphaFoldDB" id="A0A250IPW5"/>
<dbReference type="KEGG" id="mbd:MEBOL_006700"/>
<organism evidence="1 2">
    <name type="scientific">Melittangium boletus DSM 14713</name>
    <dbReference type="NCBI Taxonomy" id="1294270"/>
    <lineage>
        <taxon>Bacteria</taxon>
        <taxon>Pseudomonadati</taxon>
        <taxon>Myxococcota</taxon>
        <taxon>Myxococcia</taxon>
        <taxon>Myxococcales</taxon>
        <taxon>Cystobacterineae</taxon>
        <taxon>Archangiaceae</taxon>
        <taxon>Melittangium</taxon>
    </lineage>
</organism>
<protein>
    <recommendedName>
        <fullName evidence="3">Cell shape determination protein CcmA</fullName>
    </recommendedName>
</protein>
<evidence type="ECO:0000313" key="1">
    <source>
        <dbReference type="EMBL" id="ATB33211.1"/>
    </source>
</evidence>
<reference evidence="1 2" key="1">
    <citation type="submission" date="2017-06" db="EMBL/GenBank/DDBJ databases">
        <authorList>
            <person name="Kim H.J."/>
            <person name="Triplett B.A."/>
        </authorList>
    </citation>
    <scope>NUCLEOTIDE SEQUENCE [LARGE SCALE GENOMIC DNA]</scope>
    <source>
        <strain evidence="1 2">DSM 14713</strain>
    </source>
</reference>
<accession>A0A250IPW5</accession>
<dbReference type="RefSeq" id="WP_095981288.1">
    <property type="nucleotide sequence ID" value="NZ_CP022163.1"/>
</dbReference>
<gene>
    <name evidence="1" type="ORF">MEBOL_006700</name>
</gene>
<keyword evidence="2" id="KW-1185">Reference proteome</keyword>
<sequence length="107" mass="11252">MDVVVRAGATVKAVMVIRGSVTVESGARVEGNVVALKGDVHVADGAILKGRASALSGRVHAASGARILGEKPELFTRVHEEDVLRALWGHILSDKDPGYCEPRIIGD</sequence>
<dbReference type="EMBL" id="CP022163">
    <property type="protein sequence ID" value="ATB33211.1"/>
    <property type="molecule type" value="Genomic_DNA"/>
</dbReference>
<evidence type="ECO:0000313" key="2">
    <source>
        <dbReference type="Proteomes" id="UP000217289"/>
    </source>
</evidence>
<evidence type="ECO:0008006" key="3">
    <source>
        <dbReference type="Google" id="ProtNLM"/>
    </source>
</evidence>
<proteinExistence type="predicted"/>